<organism evidence="1 2">
    <name type="scientific">Promicromonospora soli</name>
    <dbReference type="NCBI Taxonomy" id="2035533"/>
    <lineage>
        <taxon>Bacteria</taxon>
        <taxon>Bacillati</taxon>
        <taxon>Actinomycetota</taxon>
        <taxon>Actinomycetes</taxon>
        <taxon>Micrococcales</taxon>
        <taxon>Promicromonosporaceae</taxon>
        <taxon>Promicromonospora</taxon>
    </lineage>
</organism>
<reference evidence="1" key="2">
    <citation type="submission" date="2020-09" db="EMBL/GenBank/DDBJ databases">
        <authorList>
            <person name="Sun Q."/>
            <person name="Zhou Y."/>
        </authorList>
    </citation>
    <scope>NUCLEOTIDE SEQUENCE</scope>
    <source>
        <strain evidence="1">CGMCC 4.7398</strain>
    </source>
</reference>
<protein>
    <recommendedName>
        <fullName evidence="3">DUF2867 domain-containing protein</fullName>
    </recommendedName>
</protein>
<evidence type="ECO:0008006" key="3">
    <source>
        <dbReference type="Google" id="ProtNLM"/>
    </source>
</evidence>
<comment type="caution">
    <text evidence="1">The sequence shown here is derived from an EMBL/GenBank/DDBJ whole genome shotgun (WGS) entry which is preliminary data.</text>
</comment>
<dbReference type="RefSeq" id="WP_189670956.1">
    <property type="nucleotide sequence ID" value="NZ_BNAS01000006.1"/>
</dbReference>
<dbReference type="InterPro" id="IPR021295">
    <property type="entry name" value="DUF2867"/>
</dbReference>
<dbReference type="Pfam" id="PF11066">
    <property type="entry name" value="DUF2867"/>
    <property type="match status" value="1"/>
</dbReference>
<accession>A0A919G3V7</accession>
<name>A0A919G3V7_9MICO</name>
<proteinExistence type="predicted"/>
<sequence>MRSLAIDACPDPDIIDVQALPLPPGAPTDAGWWLGEMFGFRHPSLATRALFGARRLLAVVVGANTRPDLACVFAPVAADDREVMAHEADRHLDFWLGVAADDGLLQVTSVVRLHGWRGRLYWLPVGALHGPVTRRMMRRAVSRI</sequence>
<gene>
    <name evidence="1" type="ORF">GCM10017772_39120</name>
</gene>
<evidence type="ECO:0000313" key="2">
    <source>
        <dbReference type="Proteomes" id="UP000627369"/>
    </source>
</evidence>
<reference evidence="1" key="1">
    <citation type="journal article" date="2014" name="Int. J. Syst. Evol. Microbiol.">
        <title>Complete genome sequence of Corynebacterium casei LMG S-19264T (=DSM 44701T), isolated from a smear-ripened cheese.</title>
        <authorList>
            <consortium name="US DOE Joint Genome Institute (JGI-PGF)"/>
            <person name="Walter F."/>
            <person name="Albersmeier A."/>
            <person name="Kalinowski J."/>
            <person name="Ruckert C."/>
        </authorList>
    </citation>
    <scope>NUCLEOTIDE SEQUENCE</scope>
    <source>
        <strain evidence="1">CGMCC 4.7398</strain>
    </source>
</reference>
<evidence type="ECO:0000313" key="1">
    <source>
        <dbReference type="EMBL" id="GHH77633.1"/>
    </source>
</evidence>
<dbReference type="EMBL" id="BNAS01000006">
    <property type="protein sequence ID" value="GHH77633.1"/>
    <property type="molecule type" value="Genomic_DNA"/>
</dbReference>
<dbReference type="Proteomes" id="UP000627369">
    <property type="component" value="Unassembled WGS sequence"/>
</dbReference>
<dbReference type="AlphaFoldDB" id="A0A919G3V7"/>
<keyword evidence="2" id="KW-1185">Reference proteome</keyword>